<proteinExistence type="predicted"/>
<dbReference type="Proteomes" id="UP000649573">
    <property type="component" value="Unassembled WGS sequence"/>
</dbReference>
<reference evidence="2" key="1">
    <citation type="journal article" date="2019" name="Int. J. Syst. Evol. Microbiol.">
        <title>The Global Catalogue of Microorganisms (GCM) 10K type strain sequencing project: providing services to taxonomists for standard genome sequencing and annotation.</title>
        <authorList>
            <consortium name="The Broad Institute Genomics Platform"/>
            <consortium name="The Broad Institute Genome Sequencing Center for Infectious Disease"/>
            <person name="Wu L."/>
            <person name="Ma J."/>
        </authorList>
    </citation>
    <scope>NUCLEOTIDE SEQUENCE [LARGE SCALE GENOMIC DNA]</scope>
    <source>
        <strain evidence="2">JCM 3296</strain>
    </source>
</reference>
<accession>A0ABQ2UL19</accession>
<dbReference type="EMBL" id="BMRE01000015">
    <property type="protein sequence ID" value="GGU42890.1"/>
    <property type="molecule type" value="Genomic_DNA"/>
</dbReference>
<comment type="caution">
    <text evidence="1">The sequence shown here is derived from an EMBL/GenBank/DDBJ whole genome shotgun (WGS) entry which is preliminary data.</text>
</comment>
<evidence type="ECO:0000313" key="2">
    <source>
        <dbReference type="Proteomes" id="UP000649573"/>
    </source>
</evidence>
<dbReference type="RefSeq" id="WP_189255152.1">
    <property type="nucleotide sequence ID" value="NZ_BMRE01000015.1"/>
</dbReference>
<protein>
    <submittedName>
        <fullName evidence="1">Uncharacterized protein</fullName>
    </submittedName>
</protein>
<gene>
    <name evidence="1" type="ORF">GCM10010178_39390</name>
</gene>
<name>A0ABQ2UL19_9PSEU</name>
<organism evidence="1 2">
    <name type="scientific">Lentzea flava</name>
    <dbReference type="NCBI Taxonomy" id="103732"/>
    <lineage>
        <taxon>Bacteria</taxon>
        <taxon>Bacillati</taxon>
        <taxon>Actinomycetota</taxon>
        <taxon>Actinomycetes</taxon>
        <taxon>Pseudonocardiales</taxon>
        <taxon>Pseudonocardiaceae</taxon>
        <taxon>Lentzea</taxon>
    </lineage>
</organism>
<evidence type="ECO:0000313" key="1">
    <source>
        <dbReference type="EMBL" id="GGU42890.1"/>
    </source>
</evidence>
<keyword evidence="2" id="KW-1185">Reference proteome</keyword>
<sequence length="51" mass="5575">MAGLRETAALLGGAVDHACPAYLRPRVLEAVRFVKTPGTARKARFPESRYC</sequence>